<keyword evidence="3" id="KW-0808">Transferase</keyword>
<evidence type="ECO:0000256" key="6">
    <source>
        <dbReference type="ARBA" id="ARBA00022932"/>
    </source>
</evidence>
<feature type="domain" description="DNA polymerase III delta N-terminal" evidence="9">
    <location>
        <begin position="19"/>
        <end position="140"/>
    </location>
</feature>
<evidence type="ECO:0000256" key="3">
    <source>
        <dbReference type="ARBA" id="ARBA00022679"/>
    </source>
</evidence>
<evidence type="ECO:0000256" key="2">
    <source>
        <dbReference type="ARBA" id="ARBA00017703"/>
    </source>
</evidence>
<dbReference type="Gene3D" id="1.10.8.60">
    <property type="match status" value="1"/>
</dbReference>
<sequence>MDYKVFLNDIQNKELARLYLLYGNEKYLLDKALHNLKKTYINSVNENFNYVYYEEFKDGIDELIDSCETLPFMGEKRIIIVNNEDFFSSKKNVLGGEEEKLISYFNNMPETTCLIFISGSNVDKRKKLFKEVKKVGKILEFARLKRQDLAKWISRYIKEKKKSIEINDLQVLIDLLGYLDSNSNKTLYDVENELKKLCNFTVEKTKIEIDDIEKIISRPVENNIFELVDAVGEKNGSRALKIFNNMLVAGEPEGRILYMIIRQFKILNLVKLMVDKGYTTIAIAPRLSLPQYIVKKYLRQANSFSQKDLINILNNGLKADKDIKNGKMPPKLAIEILIAESCKI</sequence>
<name>A0A1M6MDQ9_9FIRM</name>
<feature type="domain" description="DNA polymerase III delta subunit-like C-terminal" evidence="10">
    <location>
        <begin position="221"/>
        <end position="339"/>
    </location>
</feature>
<comment type="catalytic activity">
    <reaction evidence="8">
        <text>DNA(n) + a 2'-deoxyribonucleoside 5'-triphosphate = DNA(n+1) + diphosphate</text>
        <dbReference type="Rhea" id="RHEA:22508"/>
        <dbReference type="Rhea" id="RHEA-COMP:17339"/>
        <dbReference type="Rhea" id="RHEA-COMP:17340"/>
        <dbReference type="ChEBI" id="CHEBI:33019"/>
        <dbReference type="ChEBI" id="CHEBI:61560"/>
        <dbReference type="ChEBI" id="CHEBI:173112"/>
        <dbReference type="EC" id="2.7.7.7"/>
    </reaction>
</comment>
<dbReference type="NCBIfam" id="TIGR01128">
    <property type="entry name" value="holA"/>
    <property type="match status" value="1"/>
</dbReference>
<dbReference type="Gene3D" id="3.40.50.300">
    <property type="entry name" value="P-loop containing nucleotide triphosphate hydrolases"/>
    <property type="match status" value="1"/>
</dbReference>
<dbReference type="RefSeq" id="WP_072965809.1">
    <property type="nucleotide sequence ID" value="NZ_FRAJ01000004.1"/>
</dbReference>
<evidence type="ECO:0000256" key="1">
    <source>
        <dbReference type="ARBA" id="ARBA00012417"/>
    </source>
</evidence>
<evidence type="ECO:0000259" key="10">
    <source>
        <dbReference type="Pfam" id="PF21694"/>
    </source>
</evidence>
<dbReference type="InterPro" id="IPR048466">
    <property type="entry name" value="DNA_pol3_delta-like_C"/>
</dbReference>
<evidence type="ECO:0000256" key="7">
    <source>
        <dbReference type="ARBA" id="ARBA00034754"/>
    </source>
</evidence>
<keyword evidence="5" id="KW-0235">DNA replication</keyword>
<accession>A0A1M6MDQ9</accession>
<dbReference type="InterPro" id="IPR010372">
    <property type="entry name" value="DNA_pol3_delta_N"/>
</dbReference>
<dbReference type="PANTHER" id="PTHR34388">
    <property type="entry name" value="DNA POLYMERASE III SUBUNIT DELTA"/>
    <property type="match status" value="1"/>
</dbReference>
<evidence type="ECO:0000256" key="8">
    <source>
        <dbReference type="ARBA" id="ARBA00049244"/>
    </source>
</evidence>
<evidence type="ECO:0000256" key="5">
    <source>
        <dbReference type="ARBA" id="ARBA00022705"/>
    </source>
</evidence>
<evidence type="ECO:0000259" key="9">
    <source>
        <dbReference type="Pfam" id="PF06144"/>
    </source>
</evidence>
<dbReference type="SUPFAM" id="SSF48019">
    <property type="entry name" value="post-AAA+ oligomerization domain-like"/>
    <property type="match status" value="1"/>
</dbReference>
<dbReference type="Proteomes" id="UP000184082">
    <property type="component" value="Unassembled WGS sequence"/>
</dbReference>
<dbReference type="InterPro" id="IPR008921">
    <property type="entry name" value="DNA_pol3_clamp-load_cplx_C"/>
</dbReference>
<protein>
    <recommendedName>
        <fullName evidence="2">DNA polymerase III subunit delta</fullName>
        <ecNumber evidence="1">2.7.7.7</ecNumber>
    </recommendedName>
</protein>
<dbReference type="InterPro" id="IPR005790">
    <property type="entry name" value="DNA_polIII_delta"/>
</dbReference>
<dbReference type="GO" id="GO:0006261">
    <property type="term" value="P:DNA-templated DNA replication"/>
    <property type="evidence" value="ECO:0007669"/>
    <property type="project" value="TreeGrafter"/>
</dbReference>
<evidence type="ECO:0000313" key="12">
    <source>
        <dbReference type="Proteomes" id="UP000184082"/>
    </source>
</evidence>
<dbReference type="Pfam" id="PF21694">
    <property type="entry name" value="DNA_pol3_delta_C"/>
    <property type="match status" value="1"/>
</dbReference>
<dbReference type="GO" id="GO:0003887">
    <property type="term" value="F:DNA-directed DNA polymerase activity"/>
    <property type="evidence" value="ECO:0007669"/>
    <property type="project" value="UniProtKB-KW"/>
</dbReference>
<organism evidence="11 12">
    <name type="scientific">Caminicella sporogenes DSM 14501</name>
    <dbReference type="NCBI Taxonomy" id="1121266"/>
    <lineage>
        <taxon>Bacteria</taxon>
        <taxon>Bacillati</taxon>
        <taxon>Bacillota</taxon>
        <taxon>Clostridia</taxon>
        <taxon>Peptostreptococcales</taxon>
        <taxon>Caminicellaceae</taxon>
        <taxon>Caminicella</taxon>
    </lineage>
</organism>
<dbReference type="GO" id="GO:0003677">
    <property type="term" value="F:DNA binding"/>
    <property type="evidence" value="ECO:0007669"/>
    <property type="project" value="InterPro"/>
</dbReference>
<dbReference type="AlphaFoldDB" id="A0A1M6MDQ9"/>
<dbReference type="STRING" id="1121266.SAMN02745883_00499"/>
<dbReference type="Pfam" id="PF06144">
    <property type="entry name" value="DNA_pol3_delta"/>
    <property type="match status" value="1"/>
</dbReference>
<dbReference type="InterPro" id="IPR027417">
    <property type="entry name" value="P-loop_NTPase"/>
</dbReference>
<keyword evidence="12" id="KW-1185">Reference proteome</keyword>
<dbReference type="SUPFAM" id="SSF52540">
    <property type="entry name" value="P-loop containing nucleoside triphosphate hydrolases"/>
    <property type="match status" value="1"/>
</dbReference>
<dbReference type="GO" id="GO:0009360">
    <property type="term" value="C:DNA polymerase III complex"/>
    <property type="evidence" value="ECO:0007669"/>
    <property type="project" value="InterPro"/>
</dbReference>
<dbReference type="Gene3D" id="1.20.272.10">
    <property type="match status" value="1"/>
</dbReference>
<dbReference type="EMBL" id="FRAJ01000004">
    <property type="protein sequence ID" value="SHJ81585.1"/>
    <property type="molecule type" value="Genomic_DNA"/>
</dbReference>
<dbReference type="PANTHER" id="PTHR34388:SF1">
    <property type="entry name" value="DNA POLYMERASE III SUBUNIT DELTA"/>
    <property type="match status" value="1"/>
</dbReference>
<evidence type="ECO:0000256" key="4">
    <source>
        <dbReference type="ARBA" id="ARBA00022695"/>
    </source>
</evidence>
<keyword evidence="6" id="KW-0239">DNA-directed DNA polymerase</keyword>
<gene>
    <name evidence="11" type="ORF">SAMN02745883_00499</name>
</gene>
<dbReference type="EC" id="2.7.7.7" evidence="1"/>
<reference evidence="11 12" key="1">
    <citation type="submission" date="2016-11" db="EMBL/GenBank/DDBJ databases">
        <authorList>
            <person name="Jaros S."/>
            <person name="Januszkiewicz K."/>
            <person name="Wedrychowicz H."/>
        </authorList>
    </citation>
    <scope>NUCLEOTIDE SEQUENCE [LARGE SCALE GENOMIC DNA]</scope>
    <source>
        <strain evidence="11 12">DSM 14501</strain>
    </source>
</reference>
<comment type="similarity">
    <text evidence="7">Belongs to the DNA polymerase HolA subunit family.</text>
</comment>
<proteinExistence type="inferred from homology"/>
<keyword evidence="4" id="KW-0548">Nucleotidyltransferase</keyword>
<evidence type="ECO:0000313" key="11">
    <source>
        <dbReference type="EMBL" id="SHJ81585.1"/>
    </source>
</evidence>